<dbReference type="GO" id="GO:0008206">
    <property type="term" value="P:bile acid metabolic process"/>
    <property type="evidence" value="ECO:0007669"/>
    <property type="project" value="UniProtKB-ARBA"/>
</dbReference>
<dbReference type="PRINTS" id="PR00080">
    <property type="entry name" value="SDRFAMILY"/>
</dbReference>
<comment type="catalytic activity">
    <reaction evidence="8">
        <text>(S)-acetoin + NAD(+) = diacetyl + NADH + H(+)</text>
        <dbReference type="Rhea" id="RHEA:27286"/>
        <dbReference type="ChEBI" id="CHEBI:15378"/>
        <dbReference type="ChEBI" id="CHEBI:15687"/>
        <dbReference type="ChEBI" id="CHEBI:16583"/>
        <dbReference type="ChEBI" id="CHEBI:57540"/>
        <dbReference type="ChEBI" id="CHEBI:57945"/>
        <dbReference type="EC" id="1.1.1.304"/>
    </reaction>
</comment>
<dbReference type="PRINTS" id="PR00081">
    <property type="entry name" value="GDHRDH"/>
</dbReference>
<evidence type="ECO:0000256" key="5">
    <source>
        <dbReference type="ARBA" id="ARBA00023002"/>
    </source>
</evidence>
<dbReference type="AlphaFoldDB" id="A0A380FBJ3"/>
<evidence type="ECO:0000256" key="2">
    <source>
        <dbReference type="ARBA" id="ARBA00006484"/>
    </source>
</evidence>
<dbReference type="SUPFAM" id="SSF51735">
    <property type="entry name" value="NAD(P)-binding Rossmann-fold domains"/>
    <property type="match status" value="1"/>
</dbReference>
<accession>A0A380FBJ3</accession>
<evidence type="ECO:0000256" key="4">
    <source>
        <dbReference type="ARBA" id="ARBA00016110"/>
    </source>
</evidence>
<comment type="similarity">
    <text evidence="2">Belongs to the short-chain dehydrogenases/reductases (SDR) family.</text>
</comment>
<sequence length="268" mass="29099">MRLENKVCIITGAGGGMGKEAAKRFAKEGAKVAVFERDSTAGKETVDEIIQDGGQASFFKVDIANENDVKQAVQNTVETYGKIDVLYNNAGVMPEADNSVVNTSEDVWDLVMNINVKGIFFMTKYVIPEMEKHNTGSIINIASFVAEMGCSVPQDAYTASKGAVVSLTKSLAIQFRPKGIRTNAISPGPIETPLLMEWLVSDEDAKNVRLGRQPSGRFGKPEDIVNCALYLASDESDWTNGANINVDGGITAKLFLIEMYYSIAQHKS</sequence>
<dbReference type="GO" id="GO:0052588">
    <property type="term" value="F:diacetyl reductase ((S)-acetoin forming) (NAD+) activity"/>
    <property type="evidence" value="ECO:0007669"/>
    <property type="project" value="UniProtKB-EC"/>
</dbReference>
<evidence type="ECO:0000256" key="7">
    <source>
        <dbReference type="ARBA" id="ARBA00031758"/>
    </source>
</evidence>
<reference evidence="9 10" key="1">
    <citation type="submission" date="2018-06" db="EMBL/GenBank/DDBJ databases">
        <authorList>
            <consortium name="Pathogen Informatics"/>
            <person name="Doyle S."/>
        </authorList>
    </citation>
    <scope>NUCLEOTIDE SEQUENCE [LARGE SCALE GENOMIC DNA]</scope>
    <source>
        <strain evidence="9 10">NCTC12195</strain>
    </source>
</reference>
<evidence type="ECO:0000313" key="9">
    <source>
        <dbReference type="EMBL" id="SUM30706.1"/>
    </source>
</evidence>
<evidence type="ECO:0000256" key="1">
    <source>
        <dbReference type="ARBA" id="ARBA00003200"/>
    </source>
</evidence>
<dbReference type="CDD" id="cd05233">
    <property type="entry name" value="SDR_c"/>
    <property type="match status" value="1"/>
</dbReference>
<proteinExistence type="inferred from homology"/>
<name>A0A380FBJ3_STAGA</name>
<dbReference type="STRING" id="1293.SH09_10310"/>
<dbReference type="EMBL" id="UHDK01000001">
    <property type="protein sequence ID" value="SUM30706.1"/>
    <property type="molecule type" value="Genomic_DNA"/>
</dbReference>
<dbReference type="EC" id="1.1.1.304" evidence="3"/>
<comment type="function">
    <text evidence="1">Catalyzes the irreversible reduction of 2,3-butanediol to (S)-acetoin in the presence of NADH.</text>
</comment>
<dbReference type="FunFam" id="3.40.50.720:FF:000084">
    <property type="entry name" value="Short-chain dehydrogenase reductase"/>
    <property type="match status" value="1"/>
</dbReference>
<dbReference type="PANTHER" id="PTHR42760:SF115">
    <property type="entry name" value="3-OXOACYL-[ACYL-CARRIER-PROTEIN] REDUCTASE FABG"/>
    <property type="match status" value="1"/>
</dbReference>
<dbReference type="Proteomes" id="UP000255277">
    <property type="component" value="Unassembled WGS sequence"/>
</dbReference>
<dbReference type="Gene3D" id="3.40.50.720">
    <property type="entry name" value="NAD(P)-binding Rossmann-like Domain"/>
    <property type="match status" value="1"/>
</dbReference>
<dbReference type="InterPro" id="IPR002347">
    <property type="entry name" value="SDR_fam"/>
</dbReference>
<evidence type="ECO:0000256" key="8">
    <source>
        <dbReference type="ARBA" id="ARBA00047315"/>
    </source>
</evidence>
<evidence type="ECO:0000313" key="10">
    <source>
        <dbReference type="Proteomes" id="UP000255277"/>
    </source>
</evidence>
<evidence type="ECO:0000256" key="6">
    <source>
        <dbReference type="ARBA" id="ARBA00029989"/>
    </source>
</evidence>
<dbReference type="InterPro" id="IPR036291">
    <property type="entry name" value="NAD(P)-bd_dom_sf"/>
</dbReference>
<dbReference type="Pfam" id="PF13561">
    <property type="entry name" value="adh_short_C2"/>
    <property type="match status" value="1"/>
</dbReference>
<dbReference type="PANTHER" id="PTHR42760">
    <property type="entry name" value="SHORT-CHAIN DEHYDROGENASES/REDUCTASES FAMILY MEMBER"/>
    <property type="match status" value="1"/>
</dbReference>
<protein>
    <recommendedName>
        <fullName evidence="4">Diacetyl reductase [(S)-acetoin forming]</fullName>
        <ecNumber evidence="3">1.1.1.304</ecNumber>
    </recommendedName>
    <alternativeName>
        <fullName evidence="6">Acetoin(diacetyl) reductase</fullName>
    </alternativeName>
    <alternativeName>
        <fullName evidence="7">Meso-2,3-butanediol dehydrogenase</fullName>
    </alternativeName>
</protein>
<keyword evidence="5 9" id="KW-0560">Oxidoreductase</keyword>
<gene>
    <name evidence="9" type="primary">cpnA</name>
    <name evidence="9" type="ORF">NCTC12195_00106</name>
</gene>
<organism evidence="9 10">
    <name type="scientific">Staphylococcus gallinarum</name>
    <dbReference type="NCBI Taxonomy" id="1293"/>
    <lineage>
        <taxon>Bacteria</taxon>
        <taxon>Bacillati</taxon>
        <taxon>Bacillota</taxon>
        <taxon>Bacilli</taxon>
        <taxon>Bacillales</taxon>
        <taxon>Staphylococcaceae</taxon>
        <taxon>Staphylococcus</taxon>
    </lineage>
</organism>
<dbReference type="NCBIfam" id="NF005559">
    <property type="entry name" value="PRK07231.1"/>
    <property type="match status" value="1"/>
</dbReference>
<evidence type="ECO:0000256" key="3">
    <source>
        <dbReference type="ARBA" id="ARBA00012848"/>
    </source>
</evidence>